<reference evidence="3 4" key="1">
    <citation type="submission" date="2024-10" db="EMBL/GenBank/DDBJ databases">
        <title>Updated reference genomes for cyclostephanoid diatoms.</title>
        <authorList>
            <person name="Roberts W.R."/>
            <person name="Alverson A.J."/>
        </authorList>
    </citation>
    <scope>NUCLEOTIDE SEQUENCE [LARGE SCALE GENOMIC DNA]</scope>
    <source>
        <strain evidence="3 4">AJA276-08</strain>
    </source>
</reference>
<keyword evidence="2" id="KW-1133">Transmembrane helix</keyword>
<evidence type="ECO:0000313" key="3">
    <source>
        <dbReference type="EMBL" id="KAL3799188.1"/>
    </source>
</evidence>
<dbReference type="InterPro" id="IPR050754">
    <property type="entry name" value="FKBP4/5/8-like"/>
</dbReference>
<dbReference type="PANTHER" id="PTHR46512:SF9">
    <property type="entry name" value="PEPTIDYLPROLYL ISOMERASE"/>
    <property type="match status" value="1"/>
</dbReference>
<dbReference type="AlphaFoldDB" id="A0ABD3QFM8"/>
<proteinExistence type="predicted"/>
<name>A0ABD3QFM8_9STRA</name>
<dbReference type="Gene3D" id="1.25.40.10">
    <property type="entry name" value="Tetratricopeptide repeat domain"/>
    <property type="match status" value="1"/>
</dbReference>
<organism evidence="3 4">
    <name type="scientific">Stephanodiscus triporus</name>
    <dbReference type="NCBI Taxonomy" id="2934178"/>
    <lineage>
        <taxon>Eukaryota</taxon>
        <taxon>Sar</taxon>
        <taxon>Stramenopiles</taxon>
        <taxon>Ochrophyta</taxon>
        <taxon>Bacillariophyta</taxon>
        <taxon>Coscinodiscophyceae</taxon>
        <taxon>Thalassiosirophycidae</taxon>
        <taxon>Stephanodiscales</taxon>
        <taxon>Stephanodiscaceae</taxon>
        <taxon>Stephanodiscus</taxon>
    </lineage>
</organism>
<feature type="compositionally biased region" description="Low complexity" evidence="1">
    <location>
        <begin position="486"/>
        <end position="500"/>
    </location>
</feature>
<dbReference type="InterPro" id="IPR011990">
    <property type="entry name" value="TPR-like_helical_dom_sf"/>
</dbReference>
<feature type="region of interest" description="Disordered" evidence="1">
    <location>
        <begin position="54"/>
        <end position="128"/>
    </location>
</feature>
<dbReference type="Proteomes" id="UP001530315">
    <property type="component" value="Unassembled WGS sequence"/>
</dbReference>
<feature type="compositionally biased region" description="Acidic residues" evidence="1">
    <location>
        <begin position="547"/>
        <end position="559"/>
    </location>
</feature>
<evidence type="ECO:0000256" key="1">
    <source>
        <dbReference type="SAM" id="MobiDB-lite"/>
    </source>
</evidence>
<dbReference type="PANTHER" id="PTHR46512">
    <property type="entry name" value="PEPTIDYLPROLYL ISOMERASE"/>
    <property type="match status" value="1"/>
</dbReference>
<keyword evidence="2" id="KW-0472">Membrane</keyword>
<protein>
    <submittedName>
        <fullName evidence="3">Uncharacterized protein</fullName>
    </submittedName>
</protein>
<sequence length="591" mass="64626">MSGVVDDELRRHHRQTHHQPPGEEDADQAIVITPYGRGVVIRTRASDGMREIRLCPGWGENDDDDDGDGGRCSRRAASGGSGAVEDDSNVGRRAARGRRRGGGGGEKPATMVYTRHDYPSPTPKVGDDVICKFGRGRVVSVESRAVAAARSDDDRRRNDVDIDDDGRDDDDDDGGDGKEKVAATPTAVVEKYTVALTSWRTNGGRTPVMCHLVASRSDVPRPVRRRAPDEMTDVHERIEYADERKARATSHFADRNFALALGGYVDALDAIRDAHRDTSSSNEMRADLVILVATCSNNAATCCVNLGGRWDDAKLYARNALVLLDALYEKRGMKIHALLNRGSRYIDARLFGEWRVKSHMIVARSCMEVGEHDVASGVLRKAQNIASTYVEELNASRVLVDDDDHRRRAAENASSKALASQLREIRRLAKVCADRRRAVVNVERRRARAMFGGTRDDGDGDDEGNNSSDPPTEGAKDDSAGDNDDVVVFAAATDDGGEATTARRRRNAPPVVVDDDDGNGPRAASARSVSFSSRPSRVREYESHGGDDDDDDDDDDYDDAPWYSAHREALILLAVAGFSAVVLLAMRRSVR</sequence>
<comment type="caution">
    <text evidence="3">The sequence shown here is derived from an EMBL/GenBank/DDBJ whole genome shotgun (WGS) entry which is preliminary data.</text>
</comment>
<keyword evidence="2" id="KW-0812">Transmembrane</keyword>
<feature type="region of interest" description="Disordered" evidence="1">
    <location>
        <begin position="143"/>
        <end position="183"/>
    </location>
</feature>
<feature type="compositionally biased region" description="Basic and acidic residues" evidence="1">
    <location>
        <begin position="150"/>
        <end position="160"/>
    </location>
</feature>
<feature type="compositionally biased region" description="Basic and acidic residues" evidence="1">
    <location>
        <begin position="537"/>
        <end position="546"/>
    </location>
</feature>
<dbReference type="EMBL" id="JALLAZ020000267">
    <property type="protein sequence ID" value="KAL3799188.1"/>
    <property type="molecule type" value="Genomic_DNA"/>
</dbReference>
<feature type="compositionally biased region" description="Acidic residues" evidence="1">
    <location>
        <begin position="161"/>
        <end position="174"/>
    </location>
</feature>
<feature type="transmembrane region" description="Helical" evidence="2">
    <location>
        <begin position="569"/>
        <end position="586"/>
    </location>
</feature>
<feature type="region of interest" description="Disordered" evidence="1">
    <location>
        <begin position="1"/>
        <end position="30"/>
    </location>
</feature>
<accession>A0ABD3QFM8</accession>
<evidence type="ECO:0000313" key="4">
    <source>
        <dbReference type="Proteomes" id="UP001530315"/>
    </source>
</evidence>
<feature type="region of interest" description="Disordered" evidence="1">
    <location>
        <begin position="450"/>
        <end position="560"/>
    </location>
</feature>
<keyword evidence="4" id="KW-1185">Reference proteome</keyword>
<feature type="compositionally biased region" description="Low complexity" evidence="1">
    <location>
        <begin position="520"/>
        <end position="535"/>
    </location>
</feature>
<gene>
    <name evidence="3" type="ORF">ACHAW5_005465</name>
</gene>
<evidence type="ECO:0000256" key="2">
    <source>
        <dbReference type="SAM" id="Phobius"/>
    </source>
</evidence>